<gene>
    <name evidence="3" type="ORF">MetMK1DRAFT_00032890</name>
</gene>
<dbReference type="eggNOG" id="arCOG00679">
    <property type="taxonomic scope" value="Archaea"/>
</dbReference>
<dbReference type="HOGENOM" id="CLU_032903_17_0_2"/>
<proteinExistence type="predicted"/>
<organism evidence="3 4">
    <name type="scientific">Metallosphaera yellowstonensis MK1</name>
    <dbReference type="NCBI Taxonomy" id="671065"/>
    <lineage>
        <taxon>Archaea</taxon>
        <taxon>Thermoproteota</taxon>
        <taxon>Thermoprotei</taxon>
        <taxon>Sulfolobales</taxon>
        <taxon>Sulfolobaceae</taxon>
        <taxon>Metallosphaera</taxon>
    </lineage>
</organism>
<protein>
    <submittedName>
        <fullName evidence="3">Transposase, IS605 OrfB family, central region</fullName>
    </submittedName>
</protein>
<evidence type="ECO:0000256" key="1">
    <source>
        <dbReference type="ARBA" id="ARBA00023125"/>
    </source>
</evidence>
<reference evidence="3 4" key="1">
    <citation type="submission" date="2012-01" db="EMBL/GenBank/DDBJ databases">
        <title>Improved High-Quality Draft sequence of Metallosphaera yellowstonensis MK1.</title>
        <authorList>
            <consortium name="US DOE Joint Genome Institute"/>
            <person name="Lucas S."/>
            <person name="Han J."/>
            <person name="Cheng J.-F."/>
            <person name="Goodwin L."/>
            <person name="Pitluck S."/>
            <person name="Peters L."/>
            <person name="Teshima H."/>
            <person name="Detter J.C."/>
            <person name="Han C."/>
            <person name="Tapia R."/>
            <person name="Land M."/>
            <person name="Hauser L."/>
            <person name="Kyrpides N."/>
            <person name="Kozubal M."/>
            <person name="Macur R.E."/>
            <person name="Jay Z."/>
            <person name="Inskeep W."/>
            <person name="Woyke T."/>
        </authorList>
    </citation>
    <scope>NUCLEOTIDE SEQUENCE [LARGE SCALE GENOMIC DNA]</scope>
    <source>
        <strain evidence="3 4">MK1</strain>
    </source>
</reference>
<accession>H2C9L7</accession>
<dbReference type="EMBL" id="JH597770">
    <property type="protein sequence ID" value="EHP68843.1"/>
    <property type="molecule type" value="Genomic_DNA"/>
</dbReference>
<dbReference type="Proteomes" id="UP000003980">
    <property type="component" value="Unassembled WGS sequence"/>
</dbReference>
<dbReference type="InterPro" id="IPR010095">
    <property type="entry name" value="Cas12f1-like_TNB"/>
</dbReference>
<dbReference type="RefSeq" id="WP_009075691.1">
    <property type="nucleotide sequence ID" value="NZ_JH597770.1"/>
</dbReference>
<evidence type="ECO:0000313" key="4">
    <source>
        <dbReference type="Proteomes" id="UP000003980"/>
    </source>
</evidence>
<dbReference type="AlphaFoldDB" id="H2C9L7"/>
<dbReference type="NCBIfam" id="TIGR01766">
    <property type="entry name" value="IS200/IS605 family accessory protein TnpB-like domain"/>
    <property type="match status" value="1"/>
</dbReference>
<feature type="domain" description="Cas12f1-like TNB" evidence="2">
    <location>
        <begin position="290"/>
        <end position="359"/>
    </location>
</feature>
<keyword evidence="1" id="KW-0238">DNA-binding</keyword>
<evidence type="ECO:0000259" key="2">
    <source>
        <dbReference type="Pfam" id="PF07282"/>
    </source>
</evidence>
<sequence>MKLRVKVDHETYSALKEVEGEYREVLEDAINYALSNETTSFTRIKAGVYKTEREKYKDLPSHFIYTACEDASERLDSFEKLKRRGRAYTEKPSVRRVTIHLDDHLWKFSLDTISISTKKGRVFISPTFPKIFWRYYNKGWSIASEARFRLMKGNVVEFYVIFKKDVKPYEPKAFIPVDLNEDSVSVLINSKPLLLETNTKKITLGYEYRREAITTGRSTKDREVRRKLKRLRERDKKVDVRRKLAKLIVKEAFESMSVIVLEDLPGRTPEHMIKDVKDKQLRLRIYRSAFSSMKNAITEKAREFGVPVLLVNPSYTSTVCPVHGTKIVYQPDGGDAPRVGVCEKGKERWHRDVVALYNLARRAGDVSPVPLGSKESHDPPTLSGWLRAKSLHSIMNEHKMIEMKVWGQTVHFVRV</sequence>
<name>H2C9L7_9CREN</name>
<dbReference type="Pfam" id="PF07282">
    <property type="entry name" value="Cas12f1-like_TNB"/>
    <property type="match status" value="1"/>
</dbReference>
<dbReference type="STRING" id="671065.MetMK1DRAFT_00032890"/>
<keyword evidence="4" id="KW-1185">Reference proteome</keyword>
<dbReference type="OrthoDB" id="27763at2157"/>
<dbReference type="NCBIfam" id="NF040570">
    <property type="entry name" value="guided_TnpB"/>
    <property type="match status" value="1"/>
</dbReference>
<evidence type="ECO:0000313" key="3">
    <source>
        <dbReference type="EMBL" id="EHP68843.1"/>
    </source>
</evidence>
<dbReference type="GO" id="GO:0003677">
    <property type="term" value="F:DNA binding"/>
    <property type="evidence" value="ECO:0007669"/>
    <property type="project" value="UniProtKB-KW"/>
</dbReference>